<accession>A0AAJ7NCL2</accession>
<dbReference type="RefSeq" id="XP_017888672.1">
    <property type="nucleotide sequence ID" value="XM_018033183.1"/>
</dbReference>
<sequence>MAGKIKVAQINLHRSRAATGALANIMYKYKIDVALIQEPWTVGDRIKGMGMIGRVINKNTDERPRSCIVHTDKIKPIILPQFSDKDITTTLLENDRGTARTTKIVIVSMYMPHNERDPITTTMDSLIDWCTHQGINIIIGADANACHTLWGSTRTNERGTKLLDYMNNNGLTWLNEGTEPTFCTSNREETLDIMITTTELRPLTSKWKILKDTSLSDHRYITFEIRTRGIPTMRIIENKKSLDAEKYLGKLEERLREPPRRYGTPEEIDEYLKHVTEAIKESASEAITSKRKEFNTKAPWWSQTLETLNEKSNRLEKKARRTGNDRDKRRARRATLKLDREIRAAKKKSWRNFCSGLKKTQDIARINRILEKVDQNGLGMLKKRDGTMTNNIKETLETLITEHFPEATIATNTNENETRNDEEESTMRTPGNRQPAIHGGRPNWGLAAKIITEEKIRWAINTFLPYKAPGPDGLIPKYLKTGKHLISPHYMERDERHVHPETRQSRLLDTESVQTDKSNVVPTKNNGETNRQTHKRRSPDEQPTLTETIRIQNRALGRSSITWNNKAL</sequence>
<dbReference type="PANTHER" id="PTHR33273:SF4">
    <property type="entry name" value="ENDONUCLEASE_EXONUCLEASE_PHOSPHATASE DOMAIN-CONTAINING PROTEIN"/>
    <property type="match status" value="1"/>
</dbReference>
<evidence type="ECO:0000313" key="4">
    <source>
        <dbReference type="RefSeq" id="XP_017888672.1"/>
    </source>
</evidence>
<keyword evidence="3" id="KW-1185">Reference proteome</keyword>
<dbReference type="Proteomes" id="UP000694925">
    <property type="component" value="Unplaced"/>
</dbReference>
<dbReference type="Gene3D" id="3.60.10.10">
    <property type="entry name" value="Endonuclease/exonuclease/phosphatase"/>
    <property type="match status" value="1"/>
</dbReference>
<feature type="region of interest" description="Disordered" evidence="1">
    <location>
        <begin position="489"/>
        <end position="545"/>
    </location>
</feature>
<feature type="compositionally biased region" description="Basic and acidic residues" evidence="1">
    <location>
        <begin position="490"/>
        <end position="509"/>
    </location>
</feature>
<feature type="domain" description="Endonuclease/exonuclease/phosphatase" evidence="2">
    <location>
        <begin position="104"/>
        <end position="221"/>
    </location>
</feature>
<dbReference type="PANTHER" id="PTHR33273">
    <property type="entry name" value="DOMAIN-CONTAINING PROTEIN, PUTATIVE-RELATED"/>
    <property type="match status" value="1"/>
</dbReference>
<dbReference type="InterPro" id="IPR036691">
    <property type="entry name" value="Endo/exonu/phosph_ase_sf"/>
</dbReference>
<feature type="compositionally biased region" description="Basic and acidic residues" evidence="1">
    <location>
        <begin position="311"/>
        <end position="328"/>
    </location>
</feature>
<gene>
    <name evidence="4" type="primary">LOC108630116</name>
</gene>
<organism evidence="3 4">
    <name type="scientific">Ceratina calcarata</name>
    <dbReference type="NCBI Taxonomy" id="156304"/>
    <lineage>
        <taxon>Eukaryota</taxon>
        <taxon>Metazoa</taxon>
        <taxon>Ecdysozoa</taxon>
        <taxon>Arthropoda</taxon>
        <taxon>Hexapoda</taxon>
        <taxon>Insecta</taxon>
        <taxon>Pterygota</taxon>
        <taxon>Neoptera</taxon>
        <taxon>Endopterygota</taxon>
        <taxon>Hymenoptera</taxon>
        <taxon>Apocrita</taxon>
        <taxon>Aculeata</taxon>
        <taxon>Apoidea</taxon>
        <taxon>Anthophila</taxon>
        <taxon>Apidae</taxon>
        <taxon>Ceratina</taxon>
        <taxon>Zadontomerus</taxon>
    </lineage>
</organism>
<dbReference type="Pfam" id="PF14529">
    <property type="entry name" value="Exo_endo_phos_2"/>
    <property type="match status" value="1"/>
</dbReference>
<dbReference type="CDD" id="cd09077">
    <property type="entry name" value="R1-I-EN"/>
    <property type="match status" value="1"/>
</dbReference>
<dbReference type="SUPFAM" id="SSF56219">
    <property type="entry name" value="DNase I-like"/>
    <property type="match status" value="1"/>
</dbReference>
<dbReference type="KEGG" id="ccal:108630116"/>
<dbReference type="InterPro" id="IPR005135">
    <property type="entry name" value="Endo/exonuclease/phosphatase"/>
</dbReference>
<feature type="region of interest" description="Disordered" evidence="1">
    <location>
        <begin position="311"/>
        <end position="332"/>
    </location>
</feature>
<feature type="region of interest" description="Disordered" evidence="1">
    <location>
        <begin position="410"/>
        <end position="440"/>
    </location>
</feature>
<protein>
    <submittedName>
        <fullName evidence="4">Uncharacterized protein LOC108630116</fullName>
    </submittedName>
</protein>
<name>A0AAJ7NCL2_9HYME</name>
<reference evidence="4" key="1">
    <citation type="submission" date="2025-08" db="UniProtKB">
        <authorList>
            <consortium name="RefSeq"/>
        </authorList>
    </citation>
    <scope>IDENTIFICATION</scope>
    <source>
        <tissue evidence="4">Whole body</tissue>
    </source>
</reference>
<dbReference type="GO" id="GO:0003824">
    <property type="term" value="F:catalytic activity"/>
    <property type="evidence" value="ECO:0007669"/>
    <property type="project" value="InterPro"/>
</dbReference>
<dbReference type="GeneID" id="108630116"/>
<dbReference type="AlphaFoldDB" id="A0AAJ7NCL2"/>
<evidence type="ECO:0000259" key="2">
    <source>
        <dbReference type="Pfam" id="PF14529"/>
    </source>
</evidence>
<feature type="compositionally biased region" description="Polar residues" evidence="1">
    <location>
        <begin position="510"/>
        <end position="530"/>
    </location>
</feature>
<evidence type="ECO:0000256" key="1">
    <source>
        <dbReference type="SAM" id="MobiDB-lite"/>
    </source>
</evidence>
<evidence type="ECO:0000313" key="3">
    <source>
        <dbReference type="Proteomes" id="UP000694925"/>
    </source>
</evidence>
<proteinExistence type="predicted"/>